<dbReference type="CDD" id="cd00082">
    <property type="entry name" value="HisKA"/>
    <property type="match status" value="1"/>
</dbReference>
<evidence type="ECO:0000256" key="5">
    <source>
        <dbReference type="ARBA" id="ARBA00022679"/>
    </source>
</evidence>
<keyword evidence="7" id="KW-0902">Two-component regulatory system</keyword>
<dbReference type="InterPro" id="IPR036097">
    <property type="entry name" value="HisK_dim/P_sf"/>
</dbReference>
<proteinExistence type="predicted"/>
<accession>A0ABQ6IWB7</accession>
<dbReference type="Pfam" id="PF02518">
    <property type="entry name" value="HATPase_c"/>
    <property type="match status" value="1"/>
</dbReference>
<dbReference type="InterPro" id="IPR050351">
    <property type="entry name" value="BphY/WalK/GraS-like"/>
</dbReference>
<evidence type="ECO:0000313" key="11">
    <source>
        <dbReference type="EMBL" id="GMA40983.1"/>
    </source>
</evidence>
<dbReference type="RefSeq" id="WP_284304592.1">
    <property type="nucleotide sequence ID" value="NZ_BSUO01000001.1"/>
</dbReference>
<dbReference type="PANTHER" id="PTHR45453:SF1">
    <property type="entry name" value="PHOSPHATE REGULON SENSOR PROTEIN PHOR"/>
    <property type="match status" value="1"/>
</dbReference>
<evidence type="ECO:0000256" key="9">
    <source>
        <dbReference type="SAM" id="MobiDB-lite"/>
    </source>
</evidence>
<keyword evidence="4" id="KW-0597">Phosphoprotein</keyword>
<dbReference type="EC" id="2.7.13.3" evidence="3"/>
<dbReference type="SUPFAM" id="SSF55874">
    <property type="entry name" value="ATPase domain of HSP90 chaperone/DNA topoisomerase II/histidine kinase"/>
    <property type="match status" value="1"/>
</dbReference>
<dbReference type="EMBL" id="BSUO01000001">
    <property type="protein sequence ID" value="GMA40983.1"/>
    <property type="molecule type" value="Genomic_DNA"/>
</dbReference>
<evidence type="ECO:0000256" key="6">
    <source>
        <dbReference type="ARBA" id="ARBA00022777"/>
    </source>
</evidence>
<reference evidence="12" key="1">
    <citation type="journal article" date="2019" name="Int. J. Syst. Evol. Microbiol.">
        <title>The Global Catalogue of Microorganisms (GCM) 10K type strain sequencing project: providing services to taxonomists for standard genome sequencing and annotation.</title>
        <authorList>
            <consortium name="The Broad Institute Genomics Platform"/>
            <consortium name="The Broad Institute Genome Sequencing Center for Infectious Disease"/>
            <person name="Wu L."/>
            <person name="Ma J."/>
        </authorList>
    </citation>
    <scope>NUCLEOTIDE SEQUENCE [LARGE SCALE GENOMIC DNA]</scope>
    <source>
        <strain evidence="12">NBRC 113072</strain>
    </source>
</reference>
<evidence type="ECO:0000256" key="8">
    <source>
        <dbReference type="ARBA" id="ARBA00039401"/>
    </source>
</evidence>
<feature type="domain" description="Histidine kinase" evidence="10">
    <location>
        <begin position="163"/>
        <end position="379"/>
    </location>
</feature>
<keyword evidence="12" id="KW-1185">Reference proteome</keyword>
<evidence type="ECO:0000256" key="3">
    <source>
        <dbReference type="ARBA" id="ARBA00012438"/>
    </source>
</evidence>
<dbReference type="InterPro" id="IPR003594">
    <property type="entry name" value="HATPase_dom"/>
</dbReference>
<dbReference type="SMART" id="SM00388">
    <property type="entry name" value="HisKA"/>
    <property type="match status" value="1"/>
</dbReference>
<dbReference type="PANTHER" id="PTHR45453">
    <property type="entry name" value="PHOSPHATE REGULON SENSOR PROTEIN PHOR"/>
    <property type="match status" value="1"/>
</dbReference>
<sequence length="400" mass="42998">MEFLVVALVAAAGGAVIGGAGTWLIGRGDRRSGAERPGQSVPEQARSNEDAAVADVLAVLRSTAIVLDENERAVTVSPTARALGFVRDDQLVQSDLLEIARAVRRQRTIHEVELDLPRGMMGGGEITVGARAAPLGDRHLLLLLEDRTQAKRVEAVRRDFVANVSHELKTPVGGIALLAEAVLDAADDPEAVERFARRIKVESTRLTRLVQEIVDLSRLQAAETPSDPQLVDVDEVVQEAVDLMLTLAEGKHMSFRVSAAEGLYVYGDGSMLVTALTNLLTNAIAYSPEDTRITVVARRLEDVVEISVSDQGRGISPEDQERVFERFYRVDAARSRATGGTGLGLAIVKHICANHGGEVTLWSREGHGSTFTIRLPRAQVESDGVDPSTSLVAVQPGAKE</sequence>
<evidence type="ECO:0000256" key="4">
    <source>
        <dbReference type="ARBA" id="ARBA00022553"/>
    </source>
</evidence>
<evidence type="ECO:0000259" key="10">
    <source>
        <dbReference type="PROSITE" id="PS50109"/>
    </source>
</evidence>
<dbReference type="PRINTS" id="PR00344">
    <property type="entry name" value="BCTRLSENSOR"/>
</dbReference>
<dbReference type="Proteomes" id="UP001157126">
    <property type="component" value="Unassembled WGS sequence"/>
</dbReference>
<dbReference type="InterPro" id="IPR036890">
    <property type="entry name" value="HATPase_C_sf"/>
</dbReference>
<keyword evidence="5" id="KW-0808">Transferase</keyword>
<dbReference type="InterPro" id="IPR004358">
    <property type="entry name" value="Sig_transdc_His_kin-like_C"/>
</dbReference>
<comment type="subcellular location">
    <subcellularLocation>
        <location evidence="2">Cell membrane</location>
    </subcellularLocation>
</comment>
<name>A0ABQ6IWB7_9MICO</name>
<keyword evidence="6 11" id="KW-0418">Kinase</keyword>
<dbReference type="PROSITE" id="PS50109">
    <property type="entry name" value="HIS_KIN"/>
    <property type="match status" value="1"/>
</dbReference>
<dbReference type="Gene3D" id="3.30.565.10">
    <property type="entry name" value="Histidine kinase-like ATPase, C-terminal domain"/>
    <property type="match status" value="1"/>
</dbReference>
<evidence type="ECO:0000256" key="7">
    <source>
        <dbReference type="ARBA" id="ARBA00023012"/>
    </source>
</evidence>
<dbReference type="Pfam" id="PF00512">
    <property type="entry name" value="HisKA"/>
    <property type="match status" value="1"/>
</dbReference>
<protein>
    <recommendedName>
        <fullName evidence="8">Sensor-like histidine kinase SenX3</fullName>
        <ecNumber evidence="3">2.7.13.3</ecNumber>
    </recommendedName>
</protein>
<evidence type="ECO:0000313" key="12">
    <source>
        <dbReference type="Proteomes" id="UP001157126"/>
    </source>
</evidence>
<evidence type="ECO:0000256" key="2">
    <source>
        <dbReference type="ARBA" id="ARBA00004236"/>
    </source>
</evidence>
<organism evidence="11 12">
    <name type="scientific">Mobilicoccus caccae</name>
    <dbReference type="NCBI Taxonomy" id="1859295"/>
    <lineage>
        <taxon>Bacteria</taxon>
        <taxon>Bacillati</taxon>
        <taxon>Actinomycetota</taxon>
        <taxon>Actinomycetes</taxon>
        <taxon>Micrococcales</taxon>
        <taxon>Dermatophilaceae</taxon>
        <taxon>Mobilicoccus</taxon>
    </lineage>
</organism>
<comment type="caution">
    <text evidence="11">The sequence shown here is derived from an EMBL/GenBank/DDBJ whole genome shotgun (WGS) entry which is preliminary data.</text>
</comment>
<evidence type="ECO:0000256" key="1">
    <source>
        <dbReference type="ARBA" id="ARBA00000085"/>
    </source>
</evidence>
<dbReference type="InterPro" id="IPR003661">
    <property type="entry name" value="HisK_dim/P_dom"/>
</dbReference>
<dbReference type="InterPro" id="IPR005467">
    <property type="entry name" value="His_kinase_dom"/>
</dbReference>
<dbReference type="SUPFAM" id="SSF47384">
    <property type="entry name" value="Homodimeric domain of signal transducing histidine kinase"/>
    <property type="match status" value="1"/>
</dbReference>
<dbReference type="CDD" id="cd00075">
    <property type="entry name" value="HATPase"/>
    <property type="match status" value="1"/>
</dbReference>
<dbReference type="Gene3D" id="1.10.287.130">
    <property type="match status" value="1"/>
</dbReference>
<feature type="region of interest" description="Disordered" evidence="9">
    <location>
        <begin position="28"/>
        <end position="47"/>
    </location>
</feature>
<dbReference type="GO" id="GO:0016301">
    <property type="term" value="F:kinase activity"/>
    <property type="evidence" value="ECO:0007669"/>
    <property type="project" value="UniProtKB-KW"/>
</dbReference>
<gene>
    <name evidence="11" type="ORF">GCM10025883_30280</name>
</gene>
<comment type="catalytic activity">
    <reaction evidence="1">
        <text>ATP + protein L-histidine = ADP + protein N-phospho-L-histidine.</text>
        <dbReference type="EC" id="2.7.13.3"/>
    </reaction>
</comment>
<dbReference type="SMART" id="SM00387">
    <property type="entry name" value="HATPase_c"/>
    <property type="match status" value="1"/>
</dbReference>